<evidence type="ECO:0000256" key="2">
    <source>
        <dbReference type="ARBA" id="ARBA00022573"/>
    </source>
</evidence>
<gene>
    <name evidence="4" type="primary">cbiJ</name>
    <name evidence="4" type="ORF">R28058_34171</name>
</gene>
<evidence type="ECO:0000313" key="4">
    <source>
        <dbReference type="EMBL" id="CEQ02087.1"/>
    </source>
</evidence>
<keyword evidence="3 4" id="KW-0560">Oxidoreductase</keyword>
<dbReference type="Pfam" id="PF02571">
    <property type="entry name" value="CbiJ"/>
    <property type="match status" value="1"/>
</dbReference>
<dbReference type="UniPathway" id="UPA00148"/>
<accession>A0A0C7GBZ1</accession>
<proteinExistence type="predicted"/>
<evidence type="ECO:0000256" key="3">
    <source>
        <dbReference type="ARBA" id="ARBA00023002"/>
    </source>
</evidence>
<dbReference type="NCBIfam" id="TIGR00715">
    <property type="entry name" value="precor6x_red"/>
    <property type="match status" value="1"/>
</dbReference>
<dbReference type="EMBL" id="CEKZ01000002">
    <property type="protein sequence ID" value="CEQ02087.1"/>
    <property type="molecule type" value="Genomic_DNA"/>
</dbReference>
<evidence type="ECO:0000256" key="1">
    <source>
        <dbReference type="ARBA" id="ARBA00004953"/>
    </source>
</evidence>
<sequence length="252" mass="28398">MILVLGGTSDSTKICTLLNELNRDYIVSVTTDYGANLASKVAKNIIVKRMDKDYMIKFIKDNNINLVIDSTHPYAVEVSKNVIEVIENLSIKYIRFDRKSLLEDLDYEKVIKVKDTKEAYEKANEIGNNIFLGTGSKTIKDFAGNLKDKNIIARVLPTSDVIKMCEDVGLNADNIIAMKGPFSEFINEETYKHYNIDLVITKESGIEGGFLEKVNAARKLDIPVIVIVREKLNYPNVVNDIGDIKQLVMEEI</sequence>
<dbReference type="EC" id="1.3.1.-" evidence="4"/>
<dbReference type="PANTHER" id="PTHR36925:SF1">
    <property type="entry name" value="COBALT-PRECORRIN-6A REDUCTASE"/>
    <property type="match status" value="1"/>
</dbReference>
<dbReference type="EC" id="1.3.1.54" evidence="4"/>
<dbReference type="PROSITE" id="PS51014">
    <property type="entry name" value="COBK_CBIJ"/>
    <property type="match status" value="1"/>
</dbReference>
<dbReference type="RefSeq" id="WP_055341092.1">
    <property type="nucleotide sequence ID" value="NZ_CDNI01000004.1"/>
</dbReference>
<protein>
    <submittedName>
        <fullName evidence="4">Cobalt-precorrin-6A reductase</fullName>
        <ecNumber evidence="4">1.3.1.-</ecNumber>
        <ecNumber evidence="4">1.3.1.54</ecNumber>
    </submittedName>
</protein>
<dbReference type="AlphaFoldDB" id="A0A0C7GBZ1"/>
<organism evidence="4 5">
    <name type="scientific">Paraclostridium sordellii</name>
    <name type="common">Clostridium sordellii</name>
    <dbReference type="NCBI Taxonomy" id="1505"/>
    <lineage>
        <taxon>Bacteria</taxon>
        <taxon>Bacillati</taxon>
        <taxon>Bacillota</taxon>
        <taxon>Clostridia</taxon>
        <taxon>Peptostreptococcales</taxon>
        <taxon>Peptostreptococcaceae</taxon>
        <taxon>Paraclostridium</taxon>
    </lineage>
</organism>
<dbReference type="Proteomes" id="UP000049127">
    <property type="component" value="Unassembled WGS sequence"/>
</dbReference>
<dbReference type="NCBIfam" id="NF005970">
    <property type="entry name" value="PRK08057.1-4"/>
    <property type="match status" value="1"/>
</dbReference>
<evidence type="ECO:0000313" key="5">
    <source>
        <dbReference type="Proteomes" id="UP000049127"/>
    </source>
</evidence>
<dbReference type="OrthoDB" id="9780707at2"/>
<dbReference type="InterPro" id="IPR003723">
    <property type="entry name" value="Precorrin-6x_reduct"/>
</dbReference>
<dbReference type="GO" id="GO:0016994">
    <property type="term" value="F:precorrin-6A reductase activity"/>
    <property type="evidence" value="ECO:0007669"/>
    <property type="project" value="UniProtKB-EC"/>
</dbReference>
<dbReference type="PANTHER" id="PTHR36925">
    <property type="entry name" value="COBALT-PRECORRIN-6A REDUCTASE"/>
    <property type="match status" value="1"/>
</dbReference>
<reference evidence="5" key="1">
    <citation type="submission" date="2015-01" db="EMBL/GenBank/DDBJ databases">
        <authorList>
            <person name="Aslett M.A."/>
            <person name="De Silva N."/>
        </authorList>
    </citation>
    <scope>NUCLEOTIDE SEQUENCE [LARGE SCALE GENOMIC DNA]</scope>
    <source>
        <strain evidence="5">R28058</strain>
    </source>
</reference>
<dbReference type="GO" id="GO:0009236">
    <property type="term" value="P:cobalamin biosynthetic process"/>
    <property type="evidence" value="ECO:0007669"/>
    <property type="project" value="UniProtKB-UniPathway"/>
</dbReference>
<name>A0A0C7GBZ1_PARSO</name>
<keyword evidence="2" id="KW-0169">Cobalamin biosynthesis</keyword>
<comment type="pathway">
    <text evidence="1">Cofactor biosynthesis; adenosylcobalamin biosynthesis.</text>
</comment>